<dbReference type="STRING" id="1299998.AUL39_01160"/>
<evidence type="ECO:0000259" key="1">
    <source>
        <dbReference type="Pfam" id="PF03819"/>
    </source>
</evidence>
<dbReference type="InterPro" id="IPR011551">
    <property type="entry name" value="NTP_PyrPHydrolase_MazG"/>
</dbReference>
<dbReference type="InterPro" id="IPR048015">
    <property type="entry name" value="NTP-PPase_MazG-like_N"/>
</dbReference>
<protein>
    <submittedName>
        <fullName evidence="2">Nucleotide pyrophosphohydrolase</fullName>
    </submittedName>
</protein>
<reference evidence="2 3" key="1">
    <citation type="submission" date="2015-12" db="EMBL/GenBank/DDBJ databases">
        <title>Draft Genome Sequence of Olsenella scatoligenes SK9K4T; a Producer of 3-Methylindole- (skatole) and 4-Methylphenol- (p-cresol) Isolated from Pig Feces.</title>
        <authorList>
            <person name="Li X."/>
            <person name="Borg B."/>
            <person name="Canibe N."/>
        </authorList>
    </citation>
    <scope>NUCLEOTIDE SEQUENCE [LARGE SCALE GENOMIC DNA]</scope>
    <source>
        <strain evidence="2 3">SK9K4</strain>
    </source>
</reference>
<dbReference type="CDD" id="cd11528">
    <property type="entry name" value="NTP-PPase_MazG_Nterm"/>
    <property type="match status" value="1"/>
</dbReference>
<evidence type="ECO:0000313" key="3">
    <source>
        <dbReference type="Proteomes" id="UP000054078"/>
    </source>
</evidence>
<dbReference type="GO" id="GO:0046061">
    <property type="term" value="P:dATP catabolic process"/>
    <property type="evidence" value="ECO:0007669"/>
    <property type="project" value="TreeGrafter"/>
</dbReference>
<dbReference type="GO" id="GO:0006950">
    <property type="term" value="P:response to stress"/>
    <property type="evidence" value="ECO:0007669"/>
    <property type="project" value="UniProtKB-ARBA"/>
</dbReference>
<dbReference type="PANTHER" id="PTHR30522:SF0">
    <property type="entry name" value="NUCLEOSIDE TRIPHOSPHATE PYROPHOSPHOHYDROLASE"/>
    <property type="match status" value="1"/>
</dbReference>
<dbReference type="InterPro" id="IPR048011">
    <property type="entry name" value="NTP-PPase_MazG-like_C"/>
</dbReference>
<evidence type="ECO:0000313" key="2">
    <source>
        <dbReference type="EMBL" id="KUH59574.1"/>
    </source>
</evidence>
<dbReference type="NCBIfam" id="NF007113">
    <property type="entry name" value="PRK09562.1"/>
    <property type="match status" value="1"/>
</dbReference>
<accession>A0A124EH52</accession>
<dbReference type="FunFam" id="1.10.287.1080:FF:000001">
    <property type="entry name" value="Nucleoside triphosphate pyrophosphohydrolase"/>
    <property type="match status" value="1"/>
</dbReference>
<comment type="caution">
    <text evidence="2">The sequence shown here is derived from an EMBL/GenBank/DDBJ whole genome shotgun (WGS) entry which is preliminary data.</text>
</comment>
<sequence>MPASTQKSTCSAAPSRLDAVDAESLSRPGAPGAHREFDRLVRTVWRLRQEDGCPWDREQTHESLVRYMVEEAYEAAEALRAGSPSHMAEELGDVLYQVVLNSQVAAEEGSFTIDDVCRTIDEKLVRRHPHVFGGVDAETPEDVARIWEDVKRREREEAGGPTMESEPGLLDSVPRSMPALMQCQKISARAAKVGFDWDDVSGVWEKVREERDEFEREPAGSQSRALEFGDLLFSLVNVARMEGIDAEGALSQSNEKFRHRWSCMESLACDEGRDLDALSTAELNELWDRAKQEEKHS</sequence>
<dbReference type="AlphaFoldDB" id="A0A124EH52"/>
<keyword evidence="2" id="KW-0378">Hydrolase</keyword>
<dbReference type="GO" id="GO:0046047">
    <property type="term" value="P:TTP catabolic process"/>
    <property type="evidence" value="ECO:0007669"/>
    <property type="project" value="TreeGrafter"/>
</dbReference>
<dbReference type="NCBIfam" id="TIGR00444">
    <property type="entry name" value="mazG"/>
    <property type="match status" value="1"/>
</dbReference>
<dbReference type="EMBL" id="LOJF01000001">
    <property type="protein sequence ID" value="KUH59574.1"/>
    <property type="molecule type" value="Genomic_DNA"/>
</dbReference>
<dbReference type="PANTHER" id="PTHR30522">
    <property type="entry name" value="NUCLEOSIDE TRIPHOSPHATE PYROPHOSPHOHYDROLASE"/>
    <property type="match status" value="1"/>
</dbReference>
<feature type="domain" description="NTP pyrophosphohydrolase MazG-like" evidence="1">
    <location>
        <begin position="59"/>
        <end position="132"/>
    </location>
</feature>
<dbReference type="InterPro" id="IPR004518">
    <property type="entry name" value="MazG-like_dom"/>
</dbReference>
<proteinExistence type="predicted"/>
<dbReference type="SUPFAM" id="SSF101386">
    <property type="entry name" value="all-alpha NTP pyrophosphatases"/>
    <property type="match status" value="2"/>
</dbReference>
<dbReference type="GO" id="GO:0046081">
    <property type="term" value="P:dUTP catabolic process"/>
    <property type="evidence" value="ECO:0007669"/>
    <property type="project" value="TreeGrafter"/>
</dbReference>
<name>A0A124EH52_TRASO</name>
<organism evidence="2 3">
    <name type="scientific">Tractidigestivibacter scatoligenes</name>
    <name type="common">Olsenella scatoligenes</name>
    <dbReference type="NCBI Taxonomy" id="1299998"/>
    <lineage>
        <taxon>Bacteria</taxon>
        <taxon>Bacillati</taxon>
        <taxon>Actinomycetota</taxon>
        <taxon>Coriobacteriia</taxon>
        <taxon>Coriobacteriales</taxon>
        <taxon>Atopobiaceae</taxon>
        <taxon>Tractidigestivibacter</taxon>
    </lineage>
</organism>
<keyword evidence="3" id="KW-1185">Reference proteome</keyword>
<dbReference type="GO" id="GO:0046076">
    <property type="term" value="P:dTTP catabolic process"/>
    <property type="evidence" value="ECO:0007669"/>
    <property type="project" value="TreeGrafter"/>
</dbReference>
<dbReference type="GO" id="GO:0047429">
    <property type="term" value="F:nucleoside triphosphate diphosphatase activity"/>
    <property type="evidence" value="ECO:0007669"/>
    <property type="project" value="InterPro"/>
</dbReference>
<dbReference type="Pfam" id="PF03819">
    <property type="entry name" value="MazG"/>
    <property type="match status" value="1"/>
</dbReference>
<dbReference type="GO" id="GO:0046052">
    <property type="term" value="P:UTP catabolic process"/>
    <property type="evidence" value="ECO:0007669"/>
    <property type="project" value="TreeGrafter"/>
</dbReference>
<dbReference type="GO" id="GO:0006203">
    <property type="term" value="P:dGTP catabolic process"/>
    <property type="evidence" value="ECO:0007669"/>
    <property type="project" value="TreeGrafter"/>
</dbReference>
<dbReference type="Proteomes" id="UP000054078">
    <property type="component" value="Unassembled WGS sequence"/>
</dbReference>
<dbReference type="Gene3D" id="1.10.287.1080">
    <property type="entry name" value="MazG-like"/>
    <property type="match status" value="2"/>
</dbReference>
<dbReference type="CDD" id="cd11529">
    <property type="entry name" value="NTP-PPase_MazG_Cterm"/>
    <property type="match status" value="1"/>
</dbReference>
<gene>
    <name evidence="2" type="ORF">AUL39_01160</name>
</gene>